<feature type="compositionally biased region" description="Low complexity" evidence="7">
    <location>
        <begin position="315"/>
        <end position="349"/>
    </location>
</feature>
<dbReference type="Pfam" id="PF00069">
    <property type="entry name" value="Pkinase"/>
    <property type="match status" value="1"/>
</dbReference>
<feature type="compositionally biased region" description="Pro residues" evidence="7">
    <location>
        <begin position="368"/>
        <end position="378"/>
    </location>
</feature>
<dbReference type="PROSITE" id="PS50011">
    <property type="entry name" value="PROTEIN_KINASE_DOM"/>
    <property type="match status" value="1"/>
</dbReference>
<evidence type="ECO:0000256" key="2">
    <source>
        <dbReference type="ARBA" id="ARBA00022527"/>
    </source>
</evidence>
<feature type="region of interest" description="Disordered" evidence="7">
    <location>
        <begin position="490"/>
        <end position="572"/>
    </location>
</feature>
<protein>
    <recommendedName>
        <fullName evidence="1">non-specific serine/threonine protein kinase</fullName>
        <ecNumber evidence="1">2.7.11.1</ecNumber>
    </recommendedName>
</protein>
<gene>
    <name evidence="10" type="ORF">HDA35_000210</name>
</gene>
<evidence type="ECO:0000256" key="6">
    <source>
        <dbReference type="ARBA" id="ARBA00022840"/>
    </source>
</evidence>
<keyword evidence="4" id="KW-0547">Nucleotide-binding</keyword>
<feature type="region of interest" description="Disordered" evidence="7">
    <location>
        <begin position="285"/>
        <end position="456"/>
    </location>
</feature>
<dbReference type="EMBL" id="JACCCQ010000001">
    <property type="protein sequence ID" value="NYF54379.1"/>
    <property type="molecule type" value="Genomic_DNA"/>
</dbReference>
<keyword evidence="5" id="KW-0418">Kinase</keyword>
<feature type="compositionally biased region" description="Pro residues" evidence="7">
    <location>
        <begin position="296"/>
        <end position="314"/>
    </location>
</feature>
<keyword evidence="11" id="KW-1185">Reference proteome</keyword>
<feature type="transmembrane region" description="Helical" evidence="8">
    <location>
        <begin position="460"/>
        <end position="482"/>
    </location>
</feature>
<dbReference type="SUPFAM" id="SSF56112">
    <property type="entry name" value="Protein kinase-like (PK-like)"/>
    <property type="match status" value="1"/>
</dbReference>
<dbReference type="Gene3D" id="1.10.510.10">
    <property type="entry name" value="Transferase(Phosphotransferase) domain 1"/>
    <property type="match status" value="1"/>
</dbReference>
<keyword evidence="2" id="KW-0723">Serine/threonine-protein kinase</keyword>
<dbReference type="InterPro" id="IPR008271">
    <property type="entry name" value="Ser/Thr_kinase_AS"/>
</dbReference>
<reference evidence="10 11" key="1">
    <citation type="submission" date="2020-07" db="EMBL/GenBank/DDBJ databases">
        <title>Sequencing the genomes of 1000 actinobacteria strains.</title>
        <authorList>
            <person name="Klenk H.-P."/>
        </authorList>
    </citation>
    <scope>NUCLEOTIDE SEQUENCE [LARGE SCALE GENOMIC DNA]</scope>
    <source>
        <strain evidence="10 11">DSM 43814</strain>
    </source>
</reference>
<keyword evidence="8" id="KW-0472">Membrane</keyword>
<keyword evidence="6" id="KW-0067">ATP-binding</keyword>
<dbReference type="PROSITE" id="PS00108">
    <property type="entry name" value="PROTEIN_KINASE_ST"/>
    <property type="match status" value="1"/>
</dbReference>
<dbReference type="SMART" id="SM00220">
    <property type="entry name" value="S_TKc"/>
    <property type="match status" value="1"/>
</dbReference>
<keyword evidence="3 10" id="KW-0808">Transferase</keyword>
<dbReference type="Gene3D" id="3.30.200.20">
    <property type="entry name" value="Phosphorylase Kinase, domain 1"/>
    <property type="match status" value="1"/>
</dbReference>
<evidence type="ECO:0000256" key="3">
    <source>
        <dbReference type="ARBA" id="ARBA00022679"/>
    </source>
</evidence>
<dbReference type="InterPro" id="IPR011009">
    <property type="entry name" value="Kinase-like_dom_sf"/>
</dbReference>
<dbReference type="Proteomes" id="UP000631553">
    <property type="component" value="Unassembled WGS sequence"/>
</dbReference>
<dbReference type="CDD" id="cd14014">
    <property type="entry name" value="STKc_PknB_like"/>
    <property type="match status" value="1"/>
</dbReference>
<sequence>MLTQGVVLSNRYRLGERVATGGMGAVWRCLDTLLDREVAVKVLLPALVEDPEFTSRFHAEARMVAALRHPGIVAVHDFGSATLADGSQVSYLVMEYVDGEPLVTWIRRAGRLDPTSTMSVVAQAAAALHAAHSAGIVHRDVKPGNLLVKRDGTVVLVDFGIARSSTMASLTAAHMVLGTASYMSPEQAVGQPVSAATDVYALGAVAYYCLTGQPPFVGENPLQVALRHAQEEPAPLPPGTPPAVAEVVARALAKSPGDRWPSAAALAEAALDARDATLAVLRVPPRPPWALEGPARPTPTGPSTPAGPPTPAGPSTPAGPAVAGDPSGAAPAGPRDTGAGTGSGALPAGAPTPPGAGTGALSAASATPPAPPTGPGPVAPQWQQSAPPATPPGGAPIPTGYPAGAPFPAAGQPYPGGPYPAVVGGQQATPPAGYPSRYPVPETAPTREDQAGGARRRRRLALAGAAGGVVAVLAAVAAVVALQPDEPARGGPALTGESGAAAPVLPGPSVSTRGGKPRPSASASGSRSASATPTAGSTGTTTGPGPSASPTTSAAQPGTTTTPPARTNPYTPAQVCGSGYQVIDSASLTANGVRRGKVYLLWNEAAKANCVVTMKVTAVGERTTASAFLEVQGKTRATDSGAFEYYAGPVRAGAGGACVKWGGATGGASYASGFEHCG</sequence>
<feature type="domain" description="Protein kinase" evidence="9">
    <location>
        <begin position="12"/>
        <end position="271"/>
    </location>
</feature>
<feature type="compositionally biased region" description="Low complexity" evidence="7">
    <location>
        <begin position="396"/>
        <end position="427"/>
    </location>
</feature>
<proteinExistence type="predicted"/>
<feature type="compositionally biased region" description="Low complexity" evidence="7">
    <location>
        <begin position="517"/>
        <end position="572"/>
    </location>
</feature>
<keyword evidence="8" id="KW-0812">Transmembrane</keyword>
<evidence type="ECO:0000256" key="1">
    <source>
        <dbReference type="ARBA" id="ARBA00012513"/>
    </source>
</evidence>
<evidence type="ECO:0000313" key="10">
    <source>
        <dbReference type="EMBL" id="NYF54379.1"/>
    </source>
</evidence>
<accession>A0ABX2RD07</accession>
<dbReference type="PANTHER" id="PTHR43289">
    <property type="entry name" value="MITOGEN-ACTIVATED PROTEIN KINASE KINASE KINASE 20-RELATED"/>
    <property type="match status" value="1"/>
</dbReference>
<evidence type="ECO:0000256" key="8">
    <source>
        <dbReference type="SAM" id="Phobius"/>
    </source>
</evidence>
<organism evidence="10 11">
    <name type="scientific">Micromonospora purpureochromogenes</name>
    <dbReference type="NCBI Taxonomy" id="47872"/>
    <lineage>
        <taxon>Bacteria</taxon>
        <taxon>Bacillati</taxon>
        <taxon>Actinomycetota</taxon>
        <taxon>Actinomycetes</taxon>
        <taxon>Micromonosporales</taxon>
        <taxon>Micromonosporaceae</taxon>
        <taxon>Micromonospora</taxon>
    </lineage>
</organism>
<evidence type="ECO:0000256" key="4">
    <source>
        <dbReference type="ARBA" id="ARBA00022741"/>
    </source>
</evidence>
<evidence type="ECO:0000313" key="11">
    <source>
        <dbReference type="Proteomes" id="UP000631553"/>
    </source>
</evidence>
<evidence type="ECO:0000256" key="5">
    <source>
        <dbReference type="ARBA" id="ARBA00022777"/>
    </source>
</evidence>
<keyword evidence="8" id="KW-1133">Transmembrane helix</keyword>
<evidence type="ECO:0000259" key="9">
    <source>
        <dbReference type="PROSITE" id="PS50011"/>
    </source>
</evidence>
<dbReference type="PANTHER" id="PTHR43289:SF6">
    <property type="entry name" value="SERINE_THREONINE-PROTEIN KINASE NEKL-3"/>
    <property type="match status" value="1"/>
</dbReference>
<dbReference type="EC" id="2.7.11.1" evidence="1"/>
<dbReference type="InterPro" id="IPR000719">
    <property type="entry name" value="Prot_kinase_dom"/>
</dbReference>
<comment type="caution">
    <text evidence="10">The sequence shown here is derived from an EMBL/GenBank/DDBJ whole genome shotgun (WGS) entry which is preliminary data.</text>
</comment>
<dbReference type="GO" id="GO:0016740">
    <property type="term" value="F:transferase activity"/>
    <property type="evidence" value="ECO:0007669"/>
    <property type="project" value="UniProtKB-KW"/>
</dbReference>
<evidence type="ECO:0000256" key="7">
    <source>
        <dbReference type="SAM" id="MobiDB-lite"/>
    </source>
</evidence>
<name>A0ABX2RD07_9ACTN</name>